<dbReference type="Gene3D" id="1.10.472.10">
    <property type="entry name" value="Cyclin-like"/>
    <property type="match status" value="1"/>
</dbReference>
<dbReference type="PANTHER" id="PTHR21615">
    <property type="entry name" value="CYCLIN N-TERMINAL DOMAIN-CONTAINING PROTEIN 1"/>
    <property type="match status" value="1"/>
</dbReference>
<accession>A0A1S3K6D2</accession>
<dbReference type="PANTHER" id="PTHR21615:SF2">
    <property type="entry name" value="CYCLIN N-TERMINAL DOMAIN-CONTAINING PROTEIN 1"/>
    <property type="match status" value="1"/>
</dbReference>
<organism evidence="3 4">
    <name type="scientific">Lingula anatina</name>
    <name type="common">Brachiopod</name>
    <name type="synonym">Lingula unguis</name>
    <dbReference type="NCBI Taxonomy" id="7574"/>
    <lineage>
        <taxon>Eukaryota</taxon>
        <taxon>Metazoa</taxon>
        <taxon>Spiralia</taxon>
        <taxon>Lophotrochozoa</taxon>
        <taxon>Brachiopoda</taxon>
        <taxon>Linguliformea</taxon>
        <taxon>Lingulata</taxon>
        <taxon>Lingulida</taxon>
        <taxon>Linguloidea</taxon>
        <taxon>Lingulidae</taxon>
        <taxon>Lingula</taxon>
    </lineage>
</organism>
<evidence type="ECO:0000313" key="3">
    <source>
        <dbReference type="Proteomes" id="UP000085678"/>
    </source>
</evidence>
<sequence>MTSKNAKNTTKRKHDGIFGTPPEPVFNASPSAMTPEMLEDWLRILVSQNEQRMLKANVAHGYFKSGDAVQFVFLTCEHFKLADEAKYIAVELFDSFMVRHITDLWCEVKEMKISKEEKKKRWKEIRVGVERQMVIRVVSCCQLASKLTSHYKIISPRRVKKFLQEFVNQRYSADSIMQSELRILKALEYKVMISSPLLYVETLLEVLGHTEPDLSVKVYHGVGLKVMDLVYIQRREIYDLLFLTALEQDTISETDRNKCISLEYDMFLLSSSVISAASYVVDQTNTDKVIDHLSQITKIPTSDILDFATVIVQHILQI</sequence>
<protein>
    <submittedName>
        <fullName evidence="4">Cyclin N-terminal domain-containing protein 1-like</fullName>
    </submittedName>
</protein>
<evidence type="ECO:0000259" key="2">
    <source>
        <dbReference type="Pfam" id="PF00134"/>
    </source>
</evidence>
<dbReference type="GO" id="GO:0035861">
    <property type="term" value="C:site of double-strand break"/>
    <property type="evidence" value="ECO:0007669"/>
    <property type="project" value="TreeGrafter"/>
</dbReference>
<dbReference type="InterPro" id="IPR036915">
    <property type="entry name" value="Cyclin-like_sf"/>
</dbReference>
<reference evidence="4" key="1">
    <citation type="submission" date="2025-08" db="UniProtKB">
        <authorList>
            <consortium name="RefSeq"/>
        </authorList>
    </citation>
    <scope>IDENTIFICATION</scope>
    <source>
        <tissue evidence="4">Gonads</tissue>
    </source>
</reference>
<evidence type="ECO:0000313" key="4">
    <source>
        <dbReference type="RefSeq" id="XP_013417816.2"/>
    </source>
</evidence>
<dbReference type="STRING" id="7574.A0A1S3K6D2"/>
<dbReference type="CDD" id="cd20541">
    <property type="entry name" value="CYCLIN_CNTD1"/>
    <property type="match status" value="1"/>
</dbReference>
<dbReference type="KEGG" id="lak:106178954"/>
<name>A0A1S3K6D2_LINAN</name>
<dbReference type="AlphaFoldDB" id="A0A1S3K6D2"/>
<proteinExistence type="predicted"/>
<evidence type="ECO:0000256" key="1">
    <source>
        <dbReference type="SAM" id="MobiDB-lite"/>
    </source>
</evidence>
<gene>
    <name evidence="4" type="primary">LOC106178954</name>
</gene>
<dbReference type="OrthoDB" id="9983043at2759"/>
<feature type="domain" description="Cyclin N-terminal" evidence="2">
    <location>
        <begin position="68"/>
        <end position="191"/>
    </location>
</feature>
<feature type="region of interest" description="Disordered" evidence="1">
    <location>
        <begin position="1"/>
        <end position="20"/>
    </location>
</feature>
<dbReference type="Pfam" id="PF00134">
    <property type="entry name" value="Cyclin_N"/>
    <property type="match status" value="1"/>
</dbReference>
<dbReference type="RefSeq" id="XP_013417816.2">
    <property type="nucleotide sequence ID" value="XM_013562362.2"/>
</dbReference>
<dbReference type="InterPro" id="IPR006671">
    <property type="entry name" value="Cyclin_N"/>
</dbReference>
<dbReference type="SUPFAM" id="SSF47954">
    <property type="entry name" value="Cyclin-like"/>
    <property type="match status" value="1"/>
</dbReference>
<dbReference type="Proteomes" id="UP000085678">
    <property type="component" value="Unplaced"/>
</dbReference>
<dbReference type="InParanoid" id="A0A1S3K6D2"/>
<dbReference type="GeneID" id="106178954"/>
<keyword evidence="3" id="KW-1185">Reference proteome</keyword>
<dbReference type="GO" id="GO:0007131">
    <property type="term" value="P:reciprocal meiotic recombination"/>
    <property type="evidence" value="ECO:0007669"/>
    <property type="project" value="TreeGrafter"/>
</dbReference>